<dbReference type="Gene3D" id="1.10.10.10">
    <property type="entry name" value="Winged helix-like DNA-binding domain superfamily/Winged helix DNA-binding domain"/>
    <property type="match status" value="2"/>
</dbReference>
<dbReference type="AlphaFoldDB" id="A0A0A2EX79"/>
<comment type="function">
    <text evidence="5">Modulates RecA activity.</text>
</comment>
<proteinExistence type="inferred from homology"/>
<comment type="subcellular location">
    <subcellularLocation>
        <location evidence="1 5">Cytoplasm</location>
    </subcellularLocation>
</comment>
<dbReference type="GO" id="GO:0006282">
    <property type="term" value="P:regulation of DNA repair"/>
    <property type="evidence" value="ECO:0007669"/>
    <property type="project" value="UniProtKB-UniRule"/>
</dbReference>
<evidence type="ECO:0000256" key="3">
    <source>
        <dbReference type="ARBA" id="ARBA00018111"/>
    </source>
</evidence>
<dbReference type="InterPro" id="IPR053924">
    <property type="entry name" value="RecX_HTH_2nd"/>
</dbReference>
<dbReference type="Proteomes" id="UP000030146">
    <property type="component" value="Unassembled WGS sequence"/>
</dbReference>
<dbReference type="PANTHER" id="PTHR33602">
    <property type="entry name" value="REGULATORY PROTEIN RECX FAMILY PROTEIN"/>
    <property type="match status" value="1"/>
</dbReference>
<evidence type="ECO:0000259" key="6">
    <source>
        <dbReference type="Pfam" id="PF02631"/>
    </source>
</evidence>
<evidence type="ECO:0000259" key="7">
    <source>
        <dbReference type="Pfam" id="PF21981"/>
    </source>
</evidence>
<accession>A0A0A2EX79</accession>
<feature type="domain" description="RecX third three-helical" evidence="7">
    <location>
        <begin position="106"/>
        <end position="147"/>
    </location>
</feature>
<evidence type="ECO:0000256" key="5">
    <source>
        <dbReference type="HAMAP-Rule" id="MF_01114"/>
    </source>
</evidence>
<dbReference type="EMBL" id="JRAK01000163">
    <property type="protein sequence ID" value="KGN83543.1"/>
    <property type="molecule type" value="Genomic_DNA"/>
</dbReference>
<dbReference type="InterPro" id="IPR036388">
    <property type="entry name" value="WH-like_DNA-bd_sf"/>
</dbReference>
<keyword evidence="9" id="KW-1185">Reference proteome</keyword>
<comment type="similarity">
    <text evidence="2 5">Belongs to the RecX family.</text>
</comment>
<dbReference type="Pfam" id="PF21981">
    <property type="entry name" value="RecX_HTH3"/>
    <property type="match status" value="1"/>
</dbReference>
<evidence type="ECO:0000256" key="2">
    <source>
        <dbReference type="ARBA" id="ARBA00009695"/>
    </source>
</evidence>
<evidence type="ECO:0000256" key="1">
    <source>
        <dbReference type="ARBA" id="ARBA00004496"/>
    </source>
</evidence>
<dbReference type="GO" id="GO:0005737">
    <property type="term" value="C:cytoplasm"/>
    <property type="evidence" value="ECO:0007669"/>
    <property type="project" value="UniProtKB-SubCell"/>
</dbReference>
<dbReference type="RefSeq" id="WP_039426904.1">
    <property type="nucleotide sequence ID" value="NZ_JRAK01000163.1"/>
</dbReference>
<comment type="caution">
    <text evidence="8">The sequence shown here is derived from an EMBL/GenBank/DDBJ whole genome shotgun (WGS) entry which is preliminary data.</text>
</comment>
<sequence length="161" mass="19163">MKTEEELLNRMQAYCARTEHCRSEVATKLRQAGADELMIERLLQRLVEDRFIDEERFARAYARDKYRFNGWGPKRIALELTKRHIPDSIIGSTLSDLEEGEDKIEDSLTRLLKRKLRSIKDTDDRSRLHRLVRWAVGRGFEYEQVMREASRLLRKGYEEDC</sequence>
<feature type="domain" description="RecX second three-helical" evidence="6">
    <location>
        <begin position="53"/>
        <end position="92"/>
    </location>
</feature>
<evidence type="ECO:0000313" key="8">
    <source>
        <dbReference type="EMBL" id="KGN83543.1"/>
    </source>
</evidence>
<gene>
    <name evidence="5" type="primary">recX</name>
    <name evidence="8" type="ORF">HR15_11805</name>
</gene>
<keyword evidence="4 5" id="KW-0963">Cytoplasm</keyword>
<evidence type="ECO:0000313" key="9">
    <source>
        <dbReference type="Proteomes" id="UP000030146"/>
    </source>
</evidence>
<dbReference type="HAMAP" id="MF_01114">
    <property type="entry name" value="RecX"/>
    <property type="match status" value="1"/>
</dbReference>
<dbReference type="InterPro" id="IPR003783">
    <property type="entry name" value="Regulatory_RecX"/>
</dbReference>
<dbReference type="Pfam" id="PF02631">
    <property type="entry name" value="RecX_HTH2"/>
    <property type="match status" value="1"/>
</dbReference>
<dbReference type="PANTHER" id="PTHR33602:SF1">
    <property type="entry name" value="REGULATORY PROTEIN RECX FAMILY PROTEIN"/>
    <property type="match status" value="1"/>
</dbReference>
<evidence type="ECO:0000256" key="4">
    <source>
        <dbReference type="ARBA" id="ARBA00022490"/>
    </source>
</evidence>
<dbReference type="InterPro" id="IPR053925">
    <property type="entry name" value="RecX_HTH_3rd"/>
</dbReference>
<organism evidence="8 9">
    <name type="scientific">Porphyromonas gulae</name>
    <dbReference type="NCBI Taxonomy" id="111105"/>
    <lineage>
        <taxon>Bacteria</taxon>
        <taxon>Pseudomonadati</taxon>
        <taxon>Bacteroidota</taxon>
        <taxon>Bacteroidia</taxon>
        <taxon>Bacteroidales</taxon>
        <taxon>Porphyromonadaceae</taxon>
        <taxon>Porphyromonas</taxon>
    </lineage>
</organism>
<reference evidence="8 9" key="1">
    <citation type="submission" date="2014-08" db="EMBL/GenBank/DDBJ databases">
        <title>Porphyromonas gulae strain:COT-052_OH3439 Genome sequencing.</title>
        <authorList>
            <person name="Wallis C."/>
            <person name="Deusch O."/>
            <person name="O'Flynn C."/>
            <person name="Davis I."/>
            <person name="Jospin G."/>
            <person name="Darling A.E."/>
            <person name="Coil D.A."/>
            <person name="Alexiev A."/>
            <person name="Horsfall A."/>
            <person name="Kirkwood N."/>
            <person name="Harris S."/>
            <person name="Eisen J.A."/>
        </authorList>
    </citation>
    <scope>NUCLEOTIDE SEQUENCE [LARGE SCALE GENOMIC DNA]</scope>
    <source>
        <strain evidence="9">COT-052 OH3439</strain>
    </source>
</reference>
<name>A0A0A2EX79_9PORP</name>
<protein>
    <recommendedName>
        <fullName evidence="3 5">Regulatory protein RecX</fullName>
    </recommendedName>
</protein>